<sequence length="472" mass="51149">MKKKFFKSLSLIILSLAIFAVSFAGCGSGQNEQNPSATTPEGTTADQPKKSTELVVASVNNGPMVTMNELSSEFTKETGIKVTYVMLTENDIRSKIQQDVAVGSGQFDLVTLGTNDIGTYLDNGWTTELQPLFDKMSDADKTAYDFDDLIKANIPAYSSATKGLAAIPLYGESTMIMYRKDLFDAAGLTMPEEPTWEEVYQLAKKLHDPSKNIVGMALRGKPGYGENMYTFGAILYGYGAQWFDMNWQPQLQTPEMKAAWEFYKKLETECGAKDVTSNGYTETLNLMASGNAAIYYDATVSAATFEADNSPIKGKMGYALSPSGPGKGNTQTIGGWGLAITSSSKNQDAAFKYLTWVTGKDYVKLVAEKKGWINVPSGARTSTYKDAEYQKVASFADITLKSLSGASFDKQAVKQTPYTGNTLPNIPEYASIGEQVGQLLADYVSGGKSIDNALAESQKVALQAMKDGGYIK</sequence>
<dbReference type="AlphaFoldDB" id="A0A369B6D2"/>
<comment type="caution">
    <text evidence="3">The sequence shown here is derived from an EMBL/GenBank/DDBJ whole genome shotgun (WGS) entry which is preliminary data.</text>
</comment>
<dbReference type="RefSeq" id="WP_114298031.1">
    <property type="nucleotide sequence ID" value="NZ_QPJT01000012.1"/>
</dbReference>
<feature type="compositionally biased region" description="Polar residues" evidence="1">
    <location>
        <begin position="30"/>
        <end position="46"/>
    </location>
</feature>
<name>A0A369B6D2_9FIRM</name>
<dbReference type="CDD" id="cd13585">
    <property type="entry name" value="PBP2_TMBP_like"/>
    <property type="match status" value="1"/>
</dbReference>
<feature type="region of interest" description="Disordered" evidence="1">
    <location>
        <begin position="30"/>
        <end position="50"/>
    </location>
</feature>
<feature type="signal peptide" evidence="2">
    <location>
        <begin position="1"/>
        <end position="24"/>
    </location>
</feature>
<gene>
    <name evidence="3" type="ORF">DFR58_11288</name>
</gene>
<dbReference type="EMBL" id="QPJT01000012">
    <property type="protein sequence ID" value="RCX16106.1"/>
    <property type="molecule type" value="Genomic_DNA"/>
</dbReference>
<protein>
    <submittedName>
        <fullName evidence="3">Sorbitol-binding protein /mannitol-binding protein</fullName>
    </submittedName>
</protein>
<keyword evidence="2" id="KW-0732">Signal</keyword>
<dbReference type="InterPro" id="IPR006059">
    <property type="entry name" value="SBP"/>
</dbReference>
<dbReference type="OrthoDB" id="383712at2"/>
<dbReference type="Proteomes" id="UP000253034">
    <property type="component" value="Unassembled WGS sequence"/>
</dbReference>
<evidence type="ECO:0000256" key="1">
    <source>
        <dbReference type="SAM" id="MobiDB-lite"/>
    </source>
</evidence>
<dbReference type="Gene3D" id="3.40.190.10">
    <property type="entry name" value="Periplasmic binding protein-like II"/>
    <property type="match status" value="2"/>
</dbReference>
<organism evidence="3 4">
    <name type="scientific">Anaerobacterium chartisolvens</name>
    <dbReference type="NCBI Taxonomy" id="1297424"/>
    <lineage>
        <taxon>Bacteria</taxon>
        <taxon>Bacillati</taxon>
        <taxon>Bacillota</taxon>
        <taxon>Clostridia</taxon>
        <taxon>Eubacteriales</taxon>
        <taxon>Oscillospiraceae</taxon>
        <taxon>Anaerobacterium</taxon>
    </lineage>
</organism>
<reference evidence="3 4" key="1">
    <citation type="submission" date="2018-07" db="EMBL/GenBank/DDBJ databases">
        <title>Genomic Encyclopedia of Type Strains, Phase IV (KMG-IV): sequencing the most valuable type-strain genomes for metagenomic binning, comparative biology and taxonomic classification.</title>
        <authorList>
            <person name="Goeker M."/>
        </authorList>
    </citation>
    <scope>NUCLEOTIDE SEQUENCE [LARGE SCALE GENOMIC DNA]</scope>
    <source>
        <strain evidence="3 4">DSM 27016</strain>
    </source>
</reference>
<keyword evidence="4" id="KW-1185">Reference proteome</keyword>
<proteinExistence type="predicted"/>
<feature type="chain" id="PRO_5038437078" evidence="2">
    <location>
        <begin position="25"/>
        <end position="472"/>
    </location>
</feature>
<dbReference type="Pfam" id="PF01547">
    <property type="entry name" value="SBP_bac_1"/>
    <property type="match status" value="1"/>
</dbReference>
<dbReference type="PANTHER" id="PTHR43649:SF12">
    <property type="entry name" value="DIACETYLCHITOBIOSE BINDING PROTEIN DASA"/>
    <property type="match status" value="1"/>
</dbReference>
<evidence type="ECO:0000313" key="3">
    <source>
        <dbReference type="EMBL" id="RCX16106.1"/>
    </source>
</evidence>
<dbReference type="SUPFAM" id="SSF53850">
    <property type="entry name" value="Periplasmic binding protein-like II"/>
    <property type="match status" value="1"/>
</dbReference>
<dbReference type="InterPro" id="IPR050490">
    <property type="entry name" value="Bact_solute-bd_prot1"/>
</dbReference>
<evidence type="ECO:0000256" key="2">
    <source>
        <dbReference type="SAM" id="SignalP"/>
    </source>
</evidence>
<accession>A0A369B6D2</accession>
<dbReference type="PROSITE" id="PS51257">
    <property type="entry name" value="PROKAR_LIPOPROTEIN"/>
    <property type="match status" value="1"/>
</dbReference>
<dbReference type="PANTHER" id="PTHR43649">
    <property type="entry name" value="ARABINOSE-BINDING PROTEIN-RELATED"/>
    <property type="match status" value="1"/>
</dbReference>
<evidence type="ECO:0000313" key="4">
    <source>
        <dbReference type="Proteomes" id="UP000253034"/>
    </source>
</evidence>